<keyword evidence="2" id="KW-1185">Reference proteome</keyword>
<dbReference type="PANTHER" id="PTHR36452">
    <property type="entry name" value="CHROMOSOME 12, WHOLE GENOME SHOTGUN SEQUENCE"/>
    <property type="match status" value="1"/>
</dbReference>
<dbReference type="NCBIfam" id="TIGR02453">
    <property type="entry name" value="TIGR02453 family protein"/>
    <property type="match status" value="1"/>
</dbReference>
<accession>A0ABQ0MNY3</accession>
<proteinExistence type="predicted"/>
<gene>
    <name evidence="1" type="ORF">GPEL0_01r5267</name>
</gene>
<dbReference type="EMBL" id="BDQG01000001">
    <property type="protein sequence ID" value="GAW68779.1"/>
    <property type="molecule type" value="Genomic_DNA"/>
</dbReference>
<dbReference type="Pfam" id="PF09365">
    <property type="entry name" value="DUF2461"/>
    <property type="match status" value="1"/>
</dbReference>
<dbReference type="InterPro" id="IPR012808">
    <property type="entry name" value="CHP02453"/>
</dbReference>
<reference evidence="1 2" key="1">
    <citation type="submission" date="2017-04" db="EMBL/GenBank/DDBJ databases">
        <authorList>
            <consortium name="Geobacter pelophilus Genome Sequencing"/>
            <person name="Aoyagi T."/>
            <person name="Koike H."/>
            <person name="Hori T."/>
        </authorList>
    </citation>
    <scope>NUCLEOTIDE SEQUENCE [LARGE SCALE GENOMIC DNA]</scope>
    <source>
        <strain evidence="1 2">Drf2</strain>
    </source>
</reference>
<reference evidence="2" key="2">
    <citation type="submission" date="2017-05" db="EMBL/GenBank/DDBJ databases">
        <title>Draft genome sequence of Geobacter pelophilus, a iron(III)-reducing bacteria.</title>
        <authorList>
            <person name="Aoyagi T."/>
            <person name="Koike H."/>
            <person name="Morita T."/>
            <person name="Sato Y."/>
            <person name="Habe H."/>
            <person name="Hori T."/>
        </authorList>
    </citation>
    <scope>NUCLEOTIDE SEQUENCE [LARGE SCALE GENOMIC DNA]</scope>
    <source>
        <strain evidence="2">Drf2</strain>
    </source>
</reference>
<dbReference type="Proteomes" id="UP000194153">
    <property type="component" value="Unassembled WGS sequence"/>
</dbReference>
<evidence type="ECO:0000313" key="1">
    <source>
        <dbReference type="EMBL" id="GAW68779.1"/>
    </source>
</evidence>
<dbReference type="InterPro" id="IPR015996">
    <property type="entry name" value="UCP028451"/>
</dbReference>
<protein>
    <submittedName>
        <fullName evidence="1">TIGR02453 family protein</fullName>
    </submittedName>
</protein>
<evidence type="ECO:0000313" key="2">
    <source>
        <dbReference type="Proteomes" id="UP000194153"/>
    </source>
</evidence>
<dbReference type="PIRSF" id="PIRSF028451">
    <property type="entry name" value="UCP028451"/>
    <property type="match status" value="1"/>
</dbReference>
<comment type="caution">
    <text evidence="1">The sequence shown here is derived from an EMBL/GenBank/DDBJ whole genome shotgun (WGS) entry which is preliminary data.</text>
</comment>
<organism evidence="1 2">
    <name type="scientific">Geoanaerobacter pelophilus</name>
    <dbReference type="NCBI Taxonomy" id="60036"/>
    <lineage>
        <taxon>Bacteria</taxon>
        <taxon>Pseudomonadati</taxon>
        <taxon>Thermodesulfobacteriota</taxon>
        <taxon>Desulfuromonadia</taxon>
        <taxon>Geobacterales</taxon>
        <taxon>Geobacteraceae</taxon>
        <taxon>Geoanaerobacter</taxon>
    </lineage>
</organism>
<dbReference type="RefSeq" id="WP_085814921.1">
    <property type="nucleotide sequence ID" value="NZ_BDQG01000001.1"/>
</dbReference>
<dbReference type="PANTHER" id="PTHR36452:SF1">
    <property type="entry name" value="DUF2461 DOMAIN-CONTAINING PROTEIN"/>
    <property type="match status" value="1"/>
</dbReference>
<name>A0ABQ0MNY3_9BACT</name>
<sequence length="243" mass="28013">MGKFAGFSSATFQFLTNLSDNNNKQWFELHKADYQEHVLKPLQSLAAGLGPFMQGIDADLEVTPALNRTISRIYRDTRFSRDKSPYKTSHWITFKRPRIGWKDYPAYFFEISPDSYRYGMGFYSASRVTMDRFRKALDSNPAKFRSATSFFPKQNVFEIEGDRYKRPLKPGIPAELDGWYNRKSIYLACNQRVEDSVIGKALITDLISGFETIAPLYHYLCKVAAAGRMAHLLTVKVRIDERT</sequence>